<evidence type="ECO:0000256" key="3">
    <source>
        <dbReference type="ARBA" id="ARBA00016612"/>
    </source>
</evidence>
<evidence type="ECO:0000256" key="6">
    <source>
        <dbReference type="ARBA" id="ARBA00022989"/>
    </source>
</evidence>
<keyword evidence="5" id="KW-1278">Translocase</keyword>
<reference evidence="12" key="1">
    <citation type="submission" date="2013-07" db="EMBL/GenBank/DDBJ databases">
        <title>The comparative mitochondrial genomes from Braconidae subfamilies and the phylogeny of the Hymenoptera.</title>
        <authorList>
            <person name="Li Q."/>
            <person name="Wei S.J."/>
            <person name="Chen X.X."/>
        </authorList>
    </citation>
    <scope>NUCLEOTIDE SEQUENCE</scope>
</reference>
<evidence type="ECO:0000313" key="12">
    <source>
        <dbReference type="EMBL" id="AHA52556.1"/>
    </source>
</evidence>
<accession>A0A0A6ZL79</accession>
<evidence type="ECO:0000256" key="5">
    <source>
        <dbReference type="ARBA" id="ARBA00022967"/>
    </source>
</evidence>
<gene>
    <name evidence="12" type="primary">ND4L</name>
</gene>
<comment type="similarity">
    <text evidence="2">Belongs to the complex I subunit 4L family.</text>
</comment>
<evidence type="ECO:0000256" key="1">
    <source>
        <dbReference type="ARBA" id="ARBA00004141"/>
    </source>
</evidence>
<evidence type="ECO:0000256" key="10">
    <source>
        <dbReference type="ARBA" id="ARBA00049551"/>
    </source>
</evidence>
<comment type="catalytic activity">
    <reaction evidence="10">
        <text>a ubiquinone + NADH + 5 H(+)(in) = a ubiquinol + NAD(+) + 4 H(+)(out)</text>
        <dbReference type="Rhea" id="RHEA:29091"/>
        <dbReference type="Rhea" id="RHEA-COMP:9565"/>
        <dbReference type="Rhea" id="RHEA-COMP:9566"/>
        <dbReference type="ChEBI" id="CHEBI:15378"/>
        <dbReference type="ChEBI" id="CHEBI:16389"/>
        <dbReference type="ChEBI" id="CHEBI:17976"/>
        <dbReference type="ChEBI" id="CHEBI:57540"/>
        <dbReference type="ChEBI" id="CHEBI:57945"/>
        <dbReference type="EC" id="7.1.1.2"/>
    </reaction>
</comment>
<dbReference type="GO" id="GO:0008137">
    <property type="term" value="F:NADH dehydrogenase (ubiquinone) activity"/>
    <property type="evidence" value="ECO:0007669"/>
    <property type="project" value="UniProtKB-EC"/>
</dbReference>
<dbReference type="Gene3D" id="1.10.287.3510">
    <property type="match status" value="1"/>
</dbReference>
<keyword evidence="12" id="KW-0496">Mitochondrion</keyword>
<dbReference type="EMBL" id="KF385875">
    <property type="protein sequence ID" value="AHA52556.1"/>
    <property type="molecule type" value="Genomic_DNA"/>
</dbReference>
<protein>
    <recommendedName>
        <fullName evidence="3">NADH-ubiquinone oxidoreductase chain 4L</fullName>
    </recommendedName>
    <alternativeName>
        <fullName evidence="9">NADH dehydrogenase subunit 4L</fullName>
    </alternativeName>
</protein>
<dbReference type="GO" id="GO:0016020">
    <property type="term" value="C:membrane"/>
    <property type="evidence" value="ECO:0007669"/>
    <property type="project" value="UniProtKB-SubCell"/>
</dbReference>
<evidence type="ECO:0000256" key="8">
    <source>
        <dbReference type="ARBA" id="ARBA00023136"/>
    </source>
</evidence>
<comment type="subcellular location">
    <subcellularLocation>
        <location evidence="1">Membrane</location>
        <topology evidence="1">Multi-pass membrane protein</topology>
    </subcellularLocation>
</comment>
<evidence type="ECO:0000256" key="9">
    <source>
        <dbReference type="ARBA" id="ARBA00031586"/>
    </source>
</evidence>
<sequence length="99" mass="12137">MLNKFIWMNMFFMNFLISSMMFSFYYKHILLTLISLEFMMINLMLLMYMMLNYMNMNLYFPTFFLTISICEGILGLSIMVYLIRNMGNDYMNILNLMKW</sequence>
<organism evidence="12">
    <name type="scientific">Pambolus sp. QL-2013</name>
    <dbReference type="NCBI Taxonomy" id="1421597"/>
    <lineage>
        <taxon>Eukaryota</taxon>
        <taxon>Metazoa</taxon>
        <taxon>Ecdysozoa</taxon>
        <taxon>Arthropoda</taxon>
        <taxon>Hexapoda</taxon>
        <taxon>Insecta</taxon>
        <taxon>Pterygota</taxon>
        <taxon>Neoptera</taxon>
        <taxon>Endopterygota</taxon>
        <taxon>Hymenoptera</taxon>
        <taxon>Apocrita</taxon>
        <taxon>Ichneumonoidea</taxon>
        <taxon>Braconidae</taxon>
        <taxon>Exothecinae</taxon>
        <taxon>Pambolus</taxon>
    </lineage>
</organism>
<evidence type="ECO:0000256" key="2">
    <source>
        <dbReference type="ARBA" id="ARBA00010519"/>
    </source>
</evidence>
<evidence type="ECO:0000256" key="7">
    <source>
        <dbReference type="ARBA" id="ARBA00023027"/>
    </source>
</evidence>
<feature type="transmembrane region" description="Helical" evidence="11">
    <location>
        <begin position="63"/>
        <end position="83"/>
    </location>
</feature>
<keyword evidence="6 11" id="KW-1133">Transmembrane helix</keyword>
<dbReference type="InterPro" id="IPR039428">
    <property type="entry name" value="NUOK/Mnh_C1-like"/>
</dbReference>
<evidence type="ECO:0000256" key="11">
    <source>
        <dbReference type="SAM" id="Phobius"/>
    </source>
</evidence>
<feature type="transmembrane region" description="Helical" evidence="11">
    <location>
        <begin position="33"/>
        <end position="51"/>
    </location>
</feature>
<keyword evidence="4 11" id="KW-0812">Transmembrane</keyword>
<proteinExistence type="inferred from homology"/>
<evidence type="ECO:0000256" key="4">
    <source>
        <dbReference type="ARBA" id="ARBA00022692"/>
    </source>
</evidence>
<dbReference type="Pfam" id="PF00420">
    <property type="entry name" value="Oxidored_q2"/>
    <property type="match status" value="1"/>
</dbReference>
<feature type="transmembrane region" description="Helical" evidence="11">
    <location>
        <begin position="6"/>
        <end position="26"/>
    </location>
</feature>
<name>A0A0A6ZL79_9HYME</name>
<keyword evidence="8 11" id="KW-0472">Membrane</keyword>
<dbReference type="AlphaFoldDB" id="A0A0A6ZL79"/>
<keyword evidence="7" id="KW-0520">NAD</keyword>
<geneLocation type="mitochondrion" evidence="12"/>